<reference evidence="9 10" key="1">
    <citation type="submission" date="2017-06" db="EMBL/GenBank/DDBJ databases">
        <authorList>
            <person name="Kim H.J."/>
            <person name="Triplett B.A."/>
        </authorList>
    </citation>
    <scope>NUCLEOTIDE SEQUENCE [LARGE SCALE GENOMIC DNA]</scope>
    <source>
        <strain evidence="9 10">DSM 13116</strain>
    </source>
</reference>
<dbReference type="Proteomes" id="UP000198324">
    <property type="component" value="Unassembled WGS sequence"/>
</dbReference>
<evidence type="ECO:0000256" key="6">
    <source>
        <dbReference type="ARBA" id="ARBA00023136"/>
    </source>
</evidence>
<dbReference type="PANTHER" id="PTHR35093">
    <property type="entry name" value="OUTER MEMBRANE PROTEIN NMB0088-RELATED"/>
    <property type="match status" value="1"/>
</dbReference>
<organism evidence="9 10">
    <name type="scientific">Humidesulfovibrio mexicanus</name>
    <dbReference type="NCBI Taxonomy" id="147047"/>
    <lineage>
        <taxon>Bacteria</taxon>
        <taxon>Pseudomonadati</taxon>
        <taxon>Thermodesulfobacteriota</taxon>
        <taxon>Desulfovibrionia</taxon>
        <taxon>Desulfovibrionales</taxon>
        <taxon>Desulfovibrionaceae</taxon>
        <taxon>Humidesulfovibrio</taxon>
    </lineage>
</organism>
<dbReference type="EMBL" id="FZOC01000001">
    <property type="protein sequence ID" value="SNR60239.1"/>
    <property type="molecule type" value="Genomic_DNA"/>
</dbReference>
<gene>
    <name evidence="9" type="ORF">SAMN04488503_0282</name>
</gene>
<sequence>MRLKRNLHHLAASARAMALLMLVPTVCHAGGFALNEFSARGNAMGGAVIALPADASTVIYNPAGITQLPGTRTMVGVTAIAPTADVHAGSGSKTTLQTNVYTPPHAFLTHQLSDTTWLGVGTYTRFGLGTQFGYEWAGTTKTYKAELASYSFAANIAFKLTDKLSFAVGPEIIYSSADLRKRPTSTTDMRMIVDGVGIGAQAALHYVFNDQWSAGFVYHSTQKQSDSGHVHYTEIIAPPLVLRNQALTIRMDLPASYSLGLGYKPNSDWKIEADAVFTQWEDYKKLRYDFENQADVTSLKNWRNTWRFQLGAEYMATDWLALRGGFVWDQDPIRRGYEDYMLPTNDRKIYSLGFGIIDDKLTYDFSLMYLINNDRSMDSNPNLAGATKITNSKAYMAGFSIGYTF</sequence>
<dbReference type="RefSeq" id="WP_089270958.1">
    <property type="nucleotide sequence ID" value="NZ_FZOC01000001.1"/>
</dbReference>
<comment type="subcellular location">
    <subcellularLocation>
        <location evidence="1">Cell outer membrane</location>
        <topology evidence="1">Multi-pass membrane protein</topology>
    </subcellularLocation>
</comment>
<keyword evidence="7" id="KW-0998">Cell outer membrane</keyword>
<dbReference type="OrthoDB" id="9922at2"/>
<keyword evidence="10" id="KW-1185">Reference proteome</keyword>
<evidence type="ECO:0000256" key="7">
    <source>
        <dbReference type="ARBA" id="ARBA00023237"/>
    </source>
</evidence>
<dbReference type="SUPFAM" id="SSF56935">
    <property type="entry name" value="Porins"/>
    <property type="match status" value="1"/>
</dbReference>
<dbReference type="InterPro" id="IPR005017">
    <property type="entry name" value="OMPP1/FadL/TodX"/>
</dbReference>
<dbReference type="GO" id="GO:0015483">
    <property type="term" value="F:long-chain fatty acid transporting porin activity"/>
    <property type="evidence" value="ECO:0007669"/>
    <property type="project" value="TreeGrafter"/>
</dbReference>
<evidence type="ECO:0000256" key="1">
    <source>
        <dbReference type="ARBA" id="ARBA00004571"/>
    </source>
</evidence>
<evidence type="ECO:0000256" key="5">
    <source>
        <dbReference type="ARBA" id="ARBA00022729"/>
    </source>
</evidence>
<accession>A0A238XQI2</accession>
<feature type="chain" id="PRO_5012059678" evidence="8">
    <location>
        <begin position="30"/>
        <end position="405"/>
    </location>
</feature>
<evidence type="ECO:0000313" key="9">
    <source>
        <dbReference type="EMBL" id="SNR60239.1"/>
    </source>
</evidence>
<evidence type="ECO:0000256" key="4">
    <source>
        <dbReference type="ARBA" id="ARBA00022692"/>
    </source>
</evidence>
<dbReference type="Pfam" id="PF03349">
    <property type="entry name" value="Toluene_X"/>
    <property type="match status" value="1"/>
</dbReference>
<evidence type="ECO:0000313" key="10">
    <source>
        <dbReference type="Proteomes" id="UP000198324"/>
    </source>
</evidence>
<dbReference type="GO" id="GO:0009279">
    <property type="term" value="C:cell outer membrane"/>
    <property type="evidence" value="ECO:0007669"/>
    <property type="project" value="UniProtKB-SubCell"/>
</dbReference>
<keyword evidence="3" id="KW-1134">Transmembrane beta strand</keyword>
<dbReference type="PANTHER" id="PTHR35093:SF8">
    <property type="entry name" value="OUTER MEMBRANE PROTEIN NMB0088-RELATED"/>
    <property type="match status" value="1"/>
</dbReference>
<keyword evidence="6" id="KW-0472">Membrane</keyword>
<keyword evidence="4" id="KW-0812">Transmembrane</keyword>
<protein>
    <submittedName>
        <fullName evidence="9">Long-chain fatty acid transport protein</fullName>
    </submittedName>
</protein>
<proteinExistence type="inferred from homology"/>
<dbReference type="Gene3D" id="2.40.160.60">
    <property type="entry name" value="Outer membrane protein transport protein (OMPP1/FadL/TodX)"/>
    <property type="match status" value="1"/>
</dbReference>
<feature type="signal peptide" evidence="8">
    <location>
        <begin position="1"/>
        <end position="29"/>
    </location>
</feature>
<dbReference type="AlphaFoldDB" id="A0A238XQI2"/>
<comment type="similarity">
    <text evidence="2">Belongs to the OmpP1/FadL family.</text>
</comment>
<keyword evidence="5 8" id="KW-0732">Signal</keyword>
<evidence type="ECO:0000256" key="2">
    <source>
        <dbReference type="ARBA" id="ARBA00008163"/>
    </source>
</evidence>
<evidence type="ECO:0000256" key="3">
    <source>
        <dbReference type="ARBA" id="ARBA00022452"/>
    </source>
</evidence>
<name>A0A238XQI2_9BACT</name>
<evidence type="ECO:0000256" key="8">
    <source>
        <dbReference type="SAM" id="SignalP"/>
    </source>
</evidence>